<proteinExistence type="predicted"/>
<evidence type="ECO:0000313" key="3">
    <source>
        <dbReference type="EMBL" id="KAB2572727.1"/>
    </source>
</evidence>
<feature type="region of interest" description="Disordered" evidence="2">
    <location>
        <begin position="1"/>
        <end position="45"/>
    </location>
</feature>
<gene>
    <name evidence="3" type="ORF">DBV05_g8616</name>
</gene>
<organism evidence="3 4">
    <name type="scientific">Lasiodiplodia theobromae</name>
    <dbReference type="NCBI Taxonomy" id="45133"/>
    <lineage>
        <taxon>Eukaryota</taxon>
        <taxon>Fungi</taxon>
        <taxon>Dikarya</taxon>
        <taxon>Ascomycota</taxon>
        <taxon>Pezizomycotina</taxon>
        <taxon>Dothideomycetes</taxon>
        <taxon>Dothideomycetes incertae sedis</taxon>
        <taxon>Botryosphaeriales</taxon>
        <taxon>Botryosphaeriaceae</taxon>
        <taxon>Lasiodiplodia</taxon>
    </lineage>
</organism>
<feature type="compositionally biased region" description="Acidic residues" evidence="2">
    <location>
        <begin position="118"/>
        <end position="133"/>
    </location>
</feature>
<name>A0A5N5D566_9PEZI</name>
<sequence>MAPSEDVAEQKDAPSTVPAPRSRLNSVGHRRSKQAPSTASLLQKPRNISALNSNLEAIRERYRRLLPENSAIFTEGSVPGPFGYFVPKKPLAQVLTPESAFSQEQGAEDIKAVQQTAAEDEDSDVKEDEDDGPAEVFPVPSNHDLSKPSPPADDPPVVANTSSGRKKRDASSLPPTPHKRGRADMDMTLGSAAEHVPRGFARPMEDILASTYGLSGYSSASAQEVTSTRPALLPSATASEVPDLQQSAELSRRLSAVEAISGTFQGRLDGFESQLDAAGLTTTNQQQVLLGRIAAVEDDNRSLQASLARAQQDNELLRASVRELREEQHFTNRDLDQLEQALRNRGYRRRA</sequence>
<feature type="coiled-coil region" evidence="1">
    <location>
        <begin position="293"/>
        <end position="341"/>
    </location>
</feature>
<protein>
    <submittedName>
        <fullName evidence="3">Uncharacterized protein</fullName>
    </submittedName>
</protein>
<comment type="caution">
    <text evidence="3">The sequence shown here is derived from an EMBL/GenBank/DDBJ whole genome shotgun (WGS) entry which is preliminary data.</text>
</comment>
<evidence type="ECO:0000313" key="4">
    <source>
        <dbReference type="Proteomes" id="UP000325902"/>
    </source>
</evidence>
<reference evidence="3 4" key="1">
    <citation type="journal article" date="2019" name="Sci. Rep.">
        <title>A multi-omics analysis of the grapevine pathogen Lasiodiplodia theobromae reveals that temperature affects the expression of virulence- and pathogenicity-related genes.</title>
        <authorList>
            <person name="Felix C."/>
            <person name="Meneses R."/>
            <person name="Goncalves M.F.M."/>
            <person name="Tilleman L."/>
            <person name="Duarte A.S."/>
            <person name="Jorrin-Novo J.V."/>
            <person name="Van de Peer Y."/>
            <person name="Deforce D."/>
            <person name="Van Nieuwerburgh F."/>
            <person name="Esteves A.C."/>
            <person name="Alves A."/>
        </authorList>
    </citation>
    <scope>NUCLEOTIDE SEQUENCE [LARGE SCALE GENOMIC DNA]</scope>
    <source>
        <strain evidence="3 4">LA-SOL3</strain>
    </source>
</reference>
<accession>A0A5N5D566</accession>
<dbReference type="Proteomes" id="UP000325902">
    <property type="component" value="Unassembled WGS sequence"/>
</dbReference>
<evidence type="ECO:0000256" key="2">
    <source>
        <dbReference type="SAM" id="MobiDB-lite"/>
    </source>
</evidence>
<keyword evidence="4" id="KW-1185">Reference proteome</keyword>
<evidence type="ECO:0000256" key="1">
    <source>
        <dbReference type="SAM" id="Coils"/>
    </source>
</evidence>
<keyword evidence="1" id="KW-0175">Coiled coil</keyword>
<dbReference type="AlphaFoldDB" id="A0A5N5D566"/>
<dbReference type="EMBL" id="VCHE01000072">
    <property type="protein sequence ID" value="KAB2572727.1"/>
    <property type="molecule type" value="Genomic_DNA"/>
</dbReference>
<feature type="region of interest" description="Disordered" evidence="2">
    <location>
        <begin position="97"/>
        <end position="184"/>
    </location>
</feature>